<dbReference type="GO" id="GO:0003676">
    <property type="term" value="F:nucleic acid binding"/>
    <property type="evidence" value="ECO:0007669"/>
    <property type="project" value="InterPro"/>
</dbReference>
<comment type="caution">
    <text evidence="2">The sequence shown here is derived from an EMBL/GenBank/DDBJ whole genome shotgun (WGS) entry which is preliminary data.</text>
</comment>
<dbReference type="InterPro" id="IPR036397">
    <property type="entry name" value="RNaseH_sf"/>
</dbReference>
<gene>
    <name evidence="2" type="ORF">CEUSTIGMA_g14005.t1</name>
</gene>
<dbReference type="InterPro" id="IPR050951">
    <property type="entry name" value="Retrovirus_Pol_polyprotein"/>
</dbReference>
<dbReference type="PANTHER" id="PTHR37984:SF5">
    <property type="entry name" value="PROTEIN NYNRIN-LIKE"/>
    <property type="match status" value="1"/>
</dbReference>
<accession>A0A250XU55</accession>
<dbReference type="SUPFAM" id="SSF56672">
    <property type="entry name" value="DNA/RNA polymerases"/>
    <property type="match status" value="1"/>
</dbReference>
<dbReference type="PANTHER" id="PTHR37984">
    <property type="entry name" value="PROTEIN CBG26694"/>
    <property type="match status" value="1"/>
</dbReference>
<name>A0A250XU55_9CHLO</name>
<organism evidence="2 3">
    <name type="scientific">Chlamydomonas eustigma</name>
    <dbReference type="NCBI Taxonomy" id="1157962"/>
    <lineage>
        <taxon>Eukaryota</taxon>
        <taxon>Viridiplantae</taxon>
        <taxon>Chlorophyta</taxon>
        <taxon>core chlorophytes</taxon>
        <taxon>Chlorophyceae</taxon>
        <taxon>CS clade</taxon>
        <taxon>Chlamydomonadales</taxon>
        <taxon>Chlamydomonadaceae</taxon>
        <taxon>Chlamydomonas</taxon>
    </lineage>
</organism>
<sequence length="1133" mass="124639">FHQPPPPLPQGQAPPQRQLRTIVEEQSIPRMRLGIYGGAIRVPVEASDQQPLQELSAASMHQQAIGSLNSHIAPPPRPPDYGHELSVGPTTSLGLSSLRYGPDTTASLDPKFHLDPKSIPTFTAKPGLFNQMKYAEQCSKVMSTQAHRFHNKHEYLVTAFFSGFSTADITMCMQFVMNFKADLYHLCPDSKPAVEQFLHTTALTPGSFAVDSNAQSVLSIVQKLRASRSTKGDESYAPYPPGPHQFPHAWILVTNRYLGKPLPEELSVWTSGLTIGLPNKLHPQVSPDENPEAFGSRVFHSYEIFRASGSHLFTDLLHEFSIRRVLLSGLRQYQSVLHDVLRKVGVQSTSEEDILARIVVAAQNAHEFEIAQKTSRGFYPPTVTQPGQSATPLTPPEGAMLATHLPNPQASNYTPPIAPAPSYSRYPAPAAHVTVLEDSPPLQDSPPYFTPDDEAQEFSGFSPPSHPAPAVVDTFTTYPATMHPRGNNRAPLPTAAIQQSPGKPPTTSSSHTLGNPKPSSGTTHKVCAICGQEHWTNLCPEYKTAMAAYQRVRSAPSSHNSVYLPLDLSVEAHPGFANYYRGYVPHFSEIAKPLTDFLKKDMKWDWTADRAGAWAALKEALCRPGLSWLMSNRDLVGQYARWTVMLSEYNFIIEYNPDLRLPAEPLDTPCGPTTPQLLTLLFPPSDGTDKPAQARLLRTAADQVEACGTKLFSVVDPTPLSPTCLSQPGLWLITDCNNSVICTHFNSPRPPGRDMLITYWTNLASPSALQLVLDSFERGPSISMLDVLEPDRVPQLCRSVRSYPFAACSIHNEPLNVLPALFVKVGSYAYCMHPDGLGPGMLVMYIDGQEQFVDLTLEERDRILGYPIGSTDAHGISFSGRHSILGDTFDAFAVSHLLACAFALGLSDLHPFFSAHTTELGGGGGEANGASERFVKTVKTGMARCVESSGTESERDMYLPWIALGYRVTSHESTKLSPFQLVYACKPILPASVRERLSEPADFDNTKAAVTSIVERAEILSAHCAIAGQNLLIAQHRDTLRYAKLRSGAYYPSLRRFTEGQYVYVVDHSESSFHKKADPIVLRVQSIQYQTEVSRLRRIKNRQRQERAVAAQQLPSQAAQPPAVIAPPIKRGR</sequence>
<feature type="region of interest" description="Disordered" evidence="1">
    <location>
        <begin position="1109"/>
        <end position="1133"/>
    </location>
</feature>
<proteinExistence type="predicted"/>
<dbReference type="InterPro" id="IPR043128">
    <property type="entry name" value="Rev_trsase/Diguanyl_cyclase"/>
</dbReference>
<reference evidence="2 3" key="1">
    <citation type="submission" date="2017-08" db="EMBL/GenBank/DDBJ databases">
        <title>Acidophilic green algal genome provides insights into adaptation to an acidic environment.</title>
        <authorList>
            <person name="Hirooka S."/>
            <person name="Hirose Y."/>
            <person name="Kanesaki Y."/>
            <person name="Higuchi S."/>
            <person name="Fujiwara T."/>
            <person name="Onuma R."/>
            <person name="Era A."/>
            <person name="Ohbayashi R."/>
            <person name="Uzuka A."/>
            <person name="Nozaki H."/>
            <person name="Yoshikawa H."/>
            <person name="Miyagishima S.Y."/>
        </authorList>
    </citation>
    <scope>NUCLEOTIDE SEQUENCE [LARGE SCALE GENOMIC DNA]</scope>
    <source>
        <strain evidence="2 3">NIES-2499</strain>
    </source>
</reference>
<dbReference type="AlphaFoldDB" id="A0A250XU55"/>
<dbReference type="Gene3D" id="3.30.420.10">
    <property type="entry name" value="Ribonuclease H-like superfamily/Ribonuclease H"/>
    <property type="match status" value="1"/>
</dbReference>
<protein>
    <recommendedName>
        <fullName evidence="4">Integrase catalytic domain-containing protein</fullName>
    </recommendedName>
</protein>
<feature type="region of interest" description="Disordered" evidence="1">
    <location>
        <begin position="486"/>
        <end position="522"/>
    </location>
</feature>
<evidence type="ECO:0000313" key="3">
    <source>
        <dbReference type="Proteomes" id="UP000232323"/>
    </source>
</evidence>
<evidence type="ECO:0000313" key="2">
    <source>
        <dbReference type="EMBL" id="GAX86597.1"/>
    </source>
</evidence>
<dbReference type="OrthoDB" id="2020560at2759"/>
<dbReference type="Proteomes" id="UP000232323">
    <property type="component" value="Unassembled WGS sequence"/>
</dbReference>
<feature type="compositionally biased region" description="Polar residues" evidence="1">
    <location>
        <begin position="496"/>
        <end position="522"/>
    </location>
</feature>
<feature type="non-terminal residue" evidence="2">
    <location>
        <position position="1133"/>
    </location>
</feature>
<feature type="non-terminal residue" evidence="2">
    <location>
        <position position="1"/>
    </location>
</feature>
<dbReference type="InterPro" id="IPR043502">
    <property type="entry name" value="DNA/RNA_pol_sf"/>
</dbReference>
<dbReference type="Gene3D" id="3.30.70.270">
    <property type="match status" value="1"/>
</dbReference>
<dbReference type="EMBL" id="BEGY01000391">
    <property type="protein sequence ID" value="GAX86597.1"/>
    <property type="molecule type" value="Genomic_DNA"/>
</dbReference>
<evidence type="ECO:0000256" key="1">
    <source>
        <dbReference type="SAM" id="MobiDB-lite"/>
    </source>
</evidence>
<keyword evidence="3" id="KW-1185">Reference proteome</keyword>
<evidence type="ECO:0008006" key="4">
    <source>
        <dbReference type="Google" id="ProtNLM"/>
    </source>
</evidence>